<dbReference type="Gene3D" id="2.60.120.330">
    <property type="entry name" value="B-lactam Antibiotic, Isopenicillin N Synthase, Chain"/>
    <property type="match status" value="1"/>
</dbReference>
<protein>
    <recommendedName>
        <fullName evidence="5">Proline hydroxylase</fullName>
    </recommendedName>
</protein>
<dbReference type="InterPro" id="IPR027443">
    <property type="entry name" value="IPNS-like_sf"/>
</dbReference>
<proteinExistence type="predicted"/>
<gene>
    <name evidence="3" type="ORF">A163_22525</name>
</gene>
<dbReference type="SUPFAM" id="SSF51197">
    <property type="entry name" value="Clavaminate synthase-like"/>
    <property type="match status" value="1"/>
</dbReference>
<evidence type="ECO:0008006" key="5">
    <source>
        <dbReference type="Google" id="ProtNLM"/>
    </source>
</evidence>
<feature type="domain" description="Aspartyl/asparaginy/proline hydroxylase" evidence="1">
    <location>
        <begin position="31"/>
        <end position="180"/>
    </location>
</feature>
<evidence type="ECO:0000259" key="1">
    <source>
        <dbReference type="Pfam" id="PF05118"/>
    </source>
</evidence>
<evidence type="ECO:0000313" key="3">
    <source>
        <dbReference type="EMBL" id="OEF46783.1"/>
    </source>
</evidence>
<accession>A0ABX3B5C5</accession>
<sequence length="296" mass="34972">MKKVISKTKILGKIDFNNEALRRDLAVIERFPVFDEEYSEFNQGTWINNSLWNDNGDYRNTQYKDYPGEAKLTELGHETLYINEVIHQYFDVDNLKMVRTRNLINGQVIPHKDFVEFGQQKEKYLRVLIPLESPMTSYHSDEDYGVFRMRKGEIWMLDASVVHAAYNFGQDNRVILCLDFQFEGVDKLYPEMIFTDLSTGDNLQHPMVFKRQALTKKDRQDFVNELARSIHNLEDIKNAVFKLSFAHIHHDIPIQEIYDILIELTQNKGQHIQSYCREMKQYYIGKRGLGQRFTLV</sequence>
<dbReference type="InterPro" id="IPR008035">
    <property type="entry name" value="Pro_3_hydrox_C"/>
</dbReference>
<dbReference type="Pfam" id="PF05373">
    <property type="entry name" value="Pro_3_hydrox_C"/>
    <property type="match status" value="1"/>
</dbReference>
<name>A0ABX3B5C5_9VIBR</name>
<evidence type="ECO:0000313" key="4">
    <source>
        <dbReference type="Proteomes" id="UP000094638"/>
    </source>
</evidence>
<dbReference type="InterPro" id="IPR007803">
    <property type="entry name" value="Asp/Arg/Pro-Hydrxlase"/>
</dbReference>
<dbReference type="InterPro" id="IPR037037">
    <property type="entry name" value="Pro_3_hydrox_C_sf"/>
</dbReference>
<evidence type="ECO:0000259" key="2">
    <source>
        <dbReference type="Pfam" id="PF05373"/>
    </source>
</evidence>
<keyword evidence="4" id="KW-1185">Reference proteome</keyword>
<dbReference type="Pfam" id="PF05118">
    <property type="entry name" value="Asp_Arg_Hydrox"/>
    <property type="match status" value="1"/>
</dbReference>
<dbReference type="RefSeq" id="WP_017102383.1">
    <property type="nucleotide sequence ID" value="NZ_AJZO02000209.1"/>
</dbReference>
<feature type="domain" description="L-proline 3-hydroxylase C-terminal" evidence="2">
    <location>
        <begin position="192"/>
        <end position="290"/>
    </location>
</feature>
<comment type="caution">
    <text evidence="3">The sequence shown here is derived from an EMBL/GenBank/DDBJ whole genome shotgun (WGS) entry which is preliminary data.</text>
</comment>
<dbReference type="EMBL" id="AJZO02000209">
    <property type="protein sequence ID" value="OEF46783.1"/>
    <property type="molecule type" value="Genomic_DNA"/>
</dbReference>
<organism evidence="3 4">
    <name type="scientific">Vibrio tasmaniensis 1F-267</name>
    <dbReference type="NCBI Taxonomy" id="1191324"/>
    <lineage>
        <taxon>Bacteria</taxon>
        <taxon>Pseudomonadati</taxon>
        <taxon>Pseudomonadota</taxon>
        <taxon>Gammaproteobacteria</taxon>
        <taxon>Vibrionales</taxon>
        <taxon>Vibrionaceae</taxon>
        <taxon>Vibrio</taxon>
    </lineage>
</organism>
<reference evidence="3 4" key="1">
    <citation type="journal article" date="2012" name="Science">
        <title>Ecological populations of bacteria act as socially cohesive units of antibiotic production and resistance.</title>
        <authorList>
            <person name="Cordero O.X."/>
            <person name="Wildschutte H."/>
            <person name="Kirkup B."/>
            <person name="Proehl S."/>
            <person name="Ngo L."/>
            <person name="Hussain F."/>
            <person name="Le Roux F."/>
            <person name="Mincer T."/>
            <person name="Polz M.F."/>
        </authorList>
    </citation>
    <scope>NUCLEOTIDE SEQUENCE [LARGE SCALE GENOMIC DNA]</scope>
    <source>
        <strain evidence="3 4">1F-267</strain>
    </source>
</reference>
<dbReference type="Proteomes" id="UP000094638">
    <property type="component" value="Unassembled WGS sequence"/>
</dbReference>
<dbReference type="Gene3D" id="1.10.1720.10">
    <property type="entry name" value="L-proline 3-hydroxylase, C-terminal domain"/>
    <property type="match status" value="1"/>
</dbReference>